<feature type="transmembrane region" description="Helical" evidence="1">
    <location>
        <begin position="39"/>
        <end position="65"/>
    </location>
</feature>
<dbReference type="Proteomes" id="UP000298551">
    <property type="component" value="Chromosome"/>
</dbReference>
<reference evidence="3" key="1">
    <citation type="submission" date="2019-04" db="EMBL/GenBank/DDBJ databases">
        <title>Genome sequence of Pseudomonas putida 1290, an auxin catabolizing strain.</title>
        <authorList>
            <person name="Laird T.S."/>
            <person name="Leveau J.H.J."/>
        </authorList>
    </citation>
    <scope>NUCLEOTIDE SEQUENCE [LARGE SCALE GENOMIC DNA]</scope>
    <source>
        <strain evidence="3">1290</strain>
    </source>
</reference>
<proteinExistence type="predicted"/>
<evidence type="ECO:0000313" key="3">
    <source>
        <dbReference type="Proteomes" id="UP000298551"/>
    </source>
</evidence>
<protein>
    <submittedName>
        <fullName evidence="2">Uncharacterized protein</fullName>
    </submittedName>
</protein>
<accession>A0A4D6X9J1</accession>
<gene>
    <name evidence="2" type="ORF">E6B08_17650</name>
</gene>
<evidence type="ECO:0000256" key="1">
    <source>
        <dbReference type="SAM" id="Phobius"/>
    </source>
</evidence>
<dbReference type="RefSeq" id="WP_136915233.1">
    <property type="nucleotide sequence ID" value="NZ_CP039371.1"/>
</dbReference>
<keyword evidence="1" id="KW-1133">Transmembrane helix</keyword>
<evidence type="ECO:0000313" key="2">
    <source>
        <dbReference type="EMBL" id="QCI13082.1"/>
    </source>
</evidence>
<keyword evidence="1" id="KW-0472">Membrane</keyword>
<name>A0A4D6X9J1_PSEPU</name>
<feature type="transmembrane region" description="Helical" evidence="1">
    <location>
        <begin position="77"/>
        <end position="94"/>
    </location>
</feature>
<dbReference type="AlphaFoldDB" id="A0A4D6X9J1"/>
<keyword evidence="1" id="KW-0812">Transmembrane</keyword>
<dbReference type="EMBL" id="CP039371">
    <property type="protein sequence ID" value="QCI13082.1"/>
    <property type="molecule type" value="Genomic_DNA"/>
</dbReference>
<sequence>MRMPEKQTLRPKFGQQNWLGDVEKPRYFTRYTLPGLVRLVYRGLVNVIGFILSLSAVFTVARWALERVGMSVDGPPITGIEWCIVAAVASVVAARKWRQRAKRSCLKVTPLAKFSKRRAER</sequence>
<organism evidence="2 3">
    <name type="scientific">Pseudomonas putida</name>
    <name type="common">Arthrobacter siderocapsulatus</name>
    <dbReference type="NCBI Taxonomy" id="303"/>
    <lineage>
        <taxon>Bacteria</taxon>
        <taxon>Pseudomonadati</taxon>
        <taxon>Pseudomonadota</taxon>
        <taxon>Gammaproteobacteria</taxon>
        <taxon>Pseudomonadales</taxon>
        <taxon>Pseudomonadaceae</taxon>
        <taxon>Pseudomonas</taxon>
    </lineage>
</organism>